<accession>B1TG32</accession>
<reference evidence="2 3" key="1">
    <citation type="submission" date="2008-03" db="EMBL/GenBank/DDBJ databases">
        <title>Sequencing of the draft genome and assembly of Burkholderia ambifaria MEX-5.</title>
        <authorList>
            <consortium name="US DOE Joint Genome Institute (JGI-PGF)"/>
            <person name="Copeland A."/>
            <person name="Lucas S."/>
            <person name="Lapidus A."/>
            <person name="Glavina del Rio T."/>
            <person name="Dalin E."/>
            <person name="Tice H."/>
            <person name="Bruce D."/>
            <person name="Goodwin L."/>
            <person name="Pitluck S."/>
            <person name="Larimer F."/>
            <person name="Land M.L."/>
            <person name="Hauser L."/>
            <person name="Tiedje J."/>
            <person name="Richardson P."/>
        </authorList>
    </citation>
    <scope>NUCLEOTIDE SEQUENCE [LARGE SCALE GENOMIC DNA]</scope>
    <source>
        <strain evidence="2 3">MEX-5</strain>
    </source>
</reference>
<feature type="domain" description="N-acetyltransferase" evidence="1">
    <location>
        <begin position="131"/>
        <end position="278"/>
    </location>
</feature>
<evidence type="ECO:0000259" key="1">
    <source>
        <dbReference type="PROSITE" id="PS51186"/>
    </source>
</evidence>
<name>B1TG32_9BURK</name>
<dbReference type="InterPro" id="IPR016181">
    <property type="entry name" value="Acyl_CoA_acyltransferase"/>
</dbReference>
<sequence length="281" mass="30508">MNRIRQNLAPQIATLLDGMIKKNAYFPRRIGGTMQAHEHPDHAVVDSGLATDTFNLVISKNAGQPQAAATASIAQRFNDAGLPAAWWTCRELADPAFAQVLREHGFVEDETSVGMLVGLDLLPPVDYPTGFGVRQISASEDVARFGALIGALFDPPDAYVDAFYRNVAALAIDASEPLKLFVGEIDGEAVSTAAMYLDGDTAHIFDISTSAAVRRRGFASSTTHFVLTHARERLGARRAALQASPDGLNVYLRLGFEPVCEFLVYSNRAAIQERSHDQHRA</sequence>
<keyword evidence="2" id="KW-0808">Transferase</keyword>
<gene>
    <name evidence="2" type="ORF">BamMEX5DRAFT_6748</name>
</gene>
<dbReference type="Pfam" id="PF00583">
    <property type="entry name" value="Acetyltransf_1"/>
    <property type="match status" value="1"/>
</dbReference>
<dbReference type="CDD" id="cd04301">
    <property type="entry name" value="NAT_SF"/>
    <property type="match status" value="1"/>
</dbReference>
<dbReference type="SUPFAM" id="SSF55729">
    <property type="entry name" value="Acyl-CoA N-acyltransferases (Nat)"/>
    <property type="match status" value="1"/>
</dbReference>
<comment type="caution">
    <text evidence="2">The sequence shown here is derived from an EMBL/GenBank/DDBJ whole genome shotgun (WGS) entry which is preliminary data.</text>
</comment>
<dbReference type="AlphaFoldDB" id="B1TG32"/>
<organism evidence="2 3">
    <name type="scientific">Burkholderia ambifaria MEX-5</name>
    <dbReference type="NCBI Taxonomy" id="396597"/>
    <lineage>
        <taxon>Bacteria</taxon>
        <taxon>Pseudomonadati</taxon>
        <taxon>Pseudomonadota</taxon>
        <taxon>Betaproteobacteria</taxon>
        <taxon>Burkholderiales</taxon>
        <taxon>Burkholderiaceae</taxon>
        <taxon>Burkholderia</taxon>
        <taxon>Burkholderia cepacia complex</taxon>
    </lineage>
</organism>
<dbReference type="PROSITE" id="PS51186">
    <property type="entry name" value="GNAT"/>
    <property type="match status" value="1"/>
</dbReference>
<dbReference type="GO" id="GO:0016747">
    <property type="term" value="F:acyltransferase activity, transferring groups other than amino-acyl groups"/>
    <property type="evidence" value="ECO:0007669"/>
    <property type="project" value="InterPro"/>
</dbReference>
<dbReference type="PATRIC" id="fig|396597.7.peg.597"/>
<evidence type="ECO:0000313" key="2">
    <source>
        <dbReference type="EMBL" id="EDT37475.1"/>
    </source>
</evidence>
<dbReference type="Gene3D" id="3.40.630.30">
    <property type="match status" value="1"/>
</dbReference>
<protein>
    <submittedName>
        <fullName evidence="2">GCN5-related N-acetyltransferase</fullName>
    </submittedName>
</protein>
<proteinExistence type="predicted"/>
<evidence type="ECO:0000313" key="3">
    <source>
        <dbReference type="Proteomes" id="UP000004814"/>
    </source>
</evidence>
<dbReference type="Proteomes" id="UP000004814">
    <property type="component" value="Unassembled WGS sequence"/>
</dbReference>
<dbReference type="EMBL" id="ABLK01000458">
    <property type="protein sequence ID" value="EDT37475.1"/>
    <property type="molecule type" value="Genomic_DNA"/>
</dbReference>
<dbReference type="RefSeq" id="WP_006762472.1">
    <property type="nucleotide sequence ID" value="NZ_ABLK01000458.1"/>
</dbReference>
<dbReference type="InterPro" id="IPR000182">
    <property type="entry name" value="GNAT_dom"/>
</dbReference>